<dbReference type="Proteomes" id="UP001652660">
    <property type="component" value="Chromosome 11c"/>
</dbReference>
<dbReference type="Pfam" id="PF08646">
    <property type="entry name" value="Rep_fac-A_C"/>
    <property type="match status" value="1"/>
</dbReference>
<reference evidence="6" key="1">
    <citation type="submission" date="2025-08" db="UniProtKB">
        <authorList>
            <consortium name="RefSeq"/>
        </authorList>
    </citation>
    <scope>IDENTIFICATION</scope>
    <source>
        <tissue evidence="6">Leaves</tissue>
    </source>
</reference>
<evidence type="ECO:0000313" key="6">
    <source>
        <dbReference type="RefSeq" id="XP_071926275.1"/>
    </source>
</evidence>
<sequence>MPLCTRSLSYGCDNKISCFLANAILAASVSQGSKVEAIIFNADIPKMSPLLRVYKKYKITNAEVKPIPAKFQTSELTIQWVISTKTVIQEINDDPTEIMPVKFTYTKFTNLVHHMDEKNKSVDVLGVVIAALDMKTLNRNSKESNVQKFVLLDEECQTVLLSLWDDFLTNEGQQLLSNLHNYPVIIARRIKVNNYNGVALGTWFDSVILVDPPVQEARELKNWALRNSKTIADLLDKRDYMKYNPTISLRVDQKATLICNVNPSQKTTWVRARFYFQHILQKYWYMSCKNCYRATAADYEVEFTCNSCKEKQPAVPRCRFDVDLVDSSGSIPASIFGELAEKLLTFTSVEAMQHFNENVELPLDLVHEQLISKTFLIHIKPVQAQLADARQRYTVIYYYEADHATSSVQVASEAKDDLPLLNDQSRTLELADTEQNPVPSKTRMRLSDKFGELDKLDAGTSPDEPTSSAKKSKLT</sequence>
<evidence type="ECO:0000259" key="3">
    <source>
        <dbReference type="Pfam" id="PF08646"/>
    </source>
</evidence>
<dbReference type="RefSeq" id="XP_071926275.1">
    <property type="nucleotide sequence ID" value="XM_072070174.1"/>
</dbReference>
<name>A0ABM4W3B7_COFAR</name>
<feature type="compositionally biased region" description="Basic and acidic residues" evidence="2">
    <location>
        <begin position="445"/>
        <end position="457"/>
    </location>
</feature>
<evidence type="ECO:0000256" key="1">
    <source>
        <dbReference type="ARBA" id="ARBA00023125"/>
    </source>
</evidence>
<proteinExistence type="predicted"/>
<accession>A0ABM4W3B7</accession>
<dbReference type="Gene3D" id="2.40.50.140">
    <property type="entry name" value="Nucleic acid-binding proteins"/>
    <property type="match status" value="3"/>
</dbReference>
<dbReference type="InterPro" id="IPR013955">
    <property type="entry name" value="Rep_factor-A_C"/>
</dbReference>
<keyword evidence="1" id="KW-0238">DNA-binding</keyword>
<protein>
    <submittedName>
        <fullName evidence="6">Replication protein A 70 kDa DNA-binding subunit B-like</fullName>
    </submittedName>
</protein>
<feature type="domain" description="Replication factor A C-terminal" evidence="3">
    <location>
        <begin position="282"/>
        <end position="406"/>
    </location>
</feature>
<keyword evidence="5" id="KW-1185">Reference proteome</keyword>
<dbReference type="InterPro" id="IPR031657">
    <property type="entry name" value="REPA_OB_2"/>
</dbReference>
<feature type="region of interest" description="Disordered" evidence="2">
    <location>
        <begin position="431"/>
        <end position="475"/>
    </location>
</feature>
<dbReference type="GeneID" id="140016611"/>
<evidence type="ECO:0000313" key="5">
    <source>
        <dbReference type="Proteomes" id="UP001652660"/>
    </source>
</evidence>
<evidence type="ECO:0000256" key="2">
    <source>
        <dbReference type="SAM" id="MobiDB-lite"/>
    </source>
</evidence>
<organism evidence="5 6">
    <name type="scientific">Coffea arabica</name>
    <name type="common">Arabian coffee</name>
    <dbReference type="NCBI Taxonomy" id="13443"/>
    <lineage>
        <taxon>Eukaryota</taxon>
        <taxon>Viridiplantae</taxon>
        <taxon>Streptophyta</taxon>
        <taxon>Embryophyta</taxon>
        <taxon>Tracheophyta</taxon>
        <taxon>Spermatophyta</taxon>
        <taxon>Magnoliopsida</taxon>
        <taxon>eudicotyledons</taxon>
        <taxon>Gunneridae</taxon>
        <taxon>Pentapetalae</taxon>
        <taxon>asterids</taxon>
        <taxon>lamiids</taxon>
        <taxon>Gentianales</taxon>
        <taxon>Rubiaceae</taxon>
        <taxon>Ixoroideae</taxon>
        <taxon>Gardenieae complex</taxon>
        <taxon>Bertiereae - Coffeeae clade</taxon>
        <taxon>Coffeeae</taxon>
        <taxon>Coffea</taxon>
    </lineage>
</organism>
<dbReference type="PANTHER" id="PTHR47165">
    <property type="entry name" value="OS03G0429900 PROTEIN"/>
    <property type="match status" value="1"/>
</dbReference>
<dbReference type="Pfam" id="PF16900">
    <property type="entry name" value="REPA_OB_2"/>
    <property type="match status" value="1"/>
</dbReference>
<dbReference type="InterPro" id="IPR012340">
    <property type="entry name" value="NA-bd_OB-fold"/>
</dbReference>
<dbReference type="SUPFAM" id="SSF50249">
    <property type="entry name" value="Nucleic acid-binding proteins"/>
    <property type="match status" value="2"/>
</dbReference>
<evidence type="ECO:0000259" key="4">
    <source>
        <dbReference type="Pfam" id="PF16900"/>
    </source>
</evidence>
<feature type="domain" description="Replication protein A OB" evidence="4">
    <location>
        <begin position="117"/>
        <end position="210"/>
    </location>
</feature>
<dbReference type="PANTHER" id="PTHR47165:SF4">
    <property type="entry name" value="OS03G0429900 PROTEIN"/>
    <property type="match status" value="1"/>
</dbReference>
<gene>
    <name evidence="6" type="primary">LOC140016611</name>
</gene>